<proteinExistence type="predicted"/>
<dbReference type="Gene3D" id="2.60.120.200">
    <property type="match status" value="2"/>
</dbReference>
<keyword evidence="6" id="KW-1185">Reference proteome</keyword>
<dbReference type="Pfam" id="PF13385">
    <property type="entry name" value="Laminin_G_3"/>
    <property type="match status" value="2"/>
</dbReference>
<dbReference type="EMBL" id="BMMU01000027">
    <property type="protein sequence ID" value="GGJ57304.1"/>
    <property type="molecule type" value="Genomic_DNA"/>
</dbReference>
<dbReference type="InterPro" id="IPR006558">
    <property type="entry name" value="LamG-like"/>
</dbReference>
<evidence type="ECO:0000313" key="5">
    <source>
        <dbReference type="EMBL" id="GGJ57304.1"/>
    </source>
</evidence>
<reference evidence="5" key="1">
    <citation type="journal article" date="2014" name="Int. J. Syst. Evol. Microbiol.">
        <title>Complete genome sequence of Corynebacterium casei LMG S-19264T (=DSM 44701T), isolated from a smear-ripened cheese.</title>
        <authorList>
            <consortium name="US DOE Joint Genome Institute (JGI-PGF)"/>
            <person name="Walter F."/>
            <person name="Albersmeier A."/>
            <person name="Kalinowski J."/>
            <person name="Ruckert C."/>
        </authorList>
    </citation>
    <scope>NUCLEOTIDE SEQUENCE</scope>
    <source>
        <strain evidence="5">CGMCC 4.7272</strain>
    </source>
</reference>
<dbReference type="InterPro" id="IPR042837">
    <property type="entry name" value="PTX3"/>
</dbReference>
<evidence type="ECO:0000256" key="1">
    <source>
        <dbReference type="ARBA" id="ARBA00022729"/>
    </source>
</evidence>
<dbReference type="SMART" id="SM00560">
    <property type="entry name" value="LamGL"/>
    <property type="match status" value="2"/>
</dbReference>
<evidence type="ECO:0000313" key="6">
    <source>
        <dbReference type="Proteomes" id="UP000625682"/>
    </source>
</evidence>
<name>A0A917LAW1_9ACTN</name>
<dbReference type="GO" id="GO:0006955">
    <property type="term" value="P:immune response"/>
    <property type="evidence" value="ECO:0007669"/>
    <property type="project" value="InterPro"/>
</dbReference>
<protein>
    <recommendedName>
        <fullName evidence="4">LamG-like jellyroll fold domain-containing protein</fullName>
    </recommendedName>
</protein>
<evidence type="ECO:0000259" key="4">
    <source>
        <dbReference type="SMART" id="SM00560"/>
    </source>
</evidence>
<organism evidence="5 6">
    <name type="scientific">Streptomyces lacrimifluminis</name>
    <dbReference type="NCBI Taxonomy" id="1500077"/>
    <lineage>
        <taxon>Bacteria</taxon>
        <taxon>Bacillati</taxon>
        <taxon>Actinomycetota</taxon>
        <taxon>Actinomycetes</taxon>
        <taxon>Kitasatosporales</taxon>
        <taxon>Streptomycetaceae</taxon>
        <taxon>Streptomyces</taxon>
    </lineage>
</organism>
<evidence type="ECO:0000256" key="2">
    <source>
        <dbReference type="ARBA" id="ARBA00023157"/>
    </source>
</evidence>
<dbReference type="InterPro" id="IPR013320">
    <property type="entry name" value="ConA-like_dom_sf"/>
</dbReference>
<evidence type="ECO:0000256" key="3">
    <source>
        <dbReference type="SAM" id="SignalP"/>
    </source>
</evidence>
<feature type="chain" id="PRO_5037641686" description="LamG-like jellyroll fold domain-containing protein" evidence="3">
    <location>
        <begin position="33"/>
        <end position="693"/>
    </location>
</feature>
<keyword evidence="1 3" id="KW-0732">Signal</keyword>
<dbReference type="Proteomes" id="UP000625682">
    <property type="component" value="Unassembled WGS sequence"/>
</dbReference>
<reference evidence="5" key="2">
    <citation type="submission" date="2020-09" db="EMBL/GenBank/DDBJ databases">
        <authorList>
            <person name="Sun Q."/>
            <person name="Zhou Y."/>
        </authorList>
    </citation>
    <scope>NUCLEOTIDE SEQUENCE</scope>
    <source>
        <strain evidence="5">CGMCC 4.7272</strain>
    </source>
</reference>
<dbReference type="RefSeq" id="WP_189150827.1">
    <property type="nucleotide sequence ID" value="NZ_BAABER010000028.1"/>
</dbReference>
<accession>A0A917LAW1</accession>
<dbReference type="AlphaFoldDB" id="A0A917LAW1"/>
<feature type="domain" description="LamG-like jellyroll fold" evidence="4">
    <location>
        <begin position="542"/>
        <end position="681"/>
    </location>
</feature>
<gene>
    <name evidence="5" type="ORF">GCM10012282_63150</name>
</gene>
<feature type="domain" description="LamG-like jellyroll fold" evidence="4">
    <location>
        <begin position="326"/>
        <end position="452"/>
    </location>
</feature>
<dbReference type="SUPFAM" id="SSF49899">
    <property type="entry name" value="Concanavalin A-like lectins/glucanases"/>
    <property type="match status" value="2"/>
</dbReference>
<keyword evidence="2" id="KW-1015">Disulfide bond</keyword>
<feature type="signal peptide" evidence="3">
    <location>
        <begin position="1"/>
        <end position="32"/>
    </location>
</feature>
<dbReference type="PANTHER" id="PTHR46943:SF1">
    <property type="entry name" value="PENTRAXIN-RELATED PROTEIN PTX3"/>
    <property type="match status" value="1"/>
</dbReference>
<sequence length="693" mass="70961">MNPLDRHAFARCGVAAVLAASAVVAAPWAASAAENRPPSQPALSELTTENEACVAGADRPYVDTRPTLRTVLRDPDGGRMSAEFEVSWTDGSGVRQIRTSGTTTALLSGSPFSWTVPTDVPAFTEVSWRVRASDGTLWGPWSSDGGSGPCEFVYDTEAPAKPLVSSPEYPDDKLWHDGVGVYGTFTVDSTSDDTVSYRYSFFGGPQLTALPAEPGGPVELRWLPQSEGVKWLDVQSVDRAGNASTPATHQFRVSGGRTAVAAWTLADPTGASEAAAEAGGRTATAGDGVVFGAAGPARTSVTGAVGLDGSDSAYLTSGAPAVDTGGAFSVSAWVRPDVVAADMTAVGQGGAAGFGLGAEDGAWSFSVGGSVVRGGVPETGDWAHLTGVYDPVAGTARLYVDGRAVGTAQNVTGTSVSGNLQIGRTLARGSASGNWRGGLAGVRVWDRIVVAAEAAGAAKRGTVSEGYWALDEVTGGNSPERDGGRPLTLGGDAAIYRDGAPCDWLDPDCLPGQSPLFGSGHLLLDGDGDFAATDGQGIATEDSFSVAAHVRIDAAAQDRPMTVLSVGGEGNSLAEVRYSGSTQNWEMALTDAGGEQVTLTAGGAWASPDDVHHLALVYDDEADEILLYADGQLSARQAYRPGWTTTGDLQIGRSQGVDGWGGHLAGAVDEVHVYAGVLSATQVAHLAVGATDV</sequence>
<comment type="caution">
    <text evidence="5">The sequence shown here is derived from an EMBL/GenBank/DDBJ whole genome shotgun (WGS) entry which is preliminary data.</text>
</comment>
<dbReference type="PANTHER" id="PTHR46943">
    <property type="entry name" value="PENTRAXIN-RELATED PROTEIN PTX3"/>
    <property type="match status" value="1"/>
</dbReference>